<feature type="domain" description="NodB homology" evidence="2">
    <location>
        <begin position="65"/>
        <end position="249"/>
    </location>
</feature>
<keyword evidence="1" id="KW-0732">Signal</keyword>
<dbReference type="EMBL" id="BMYO01000007">
    <property type="protein sequence ID" value="GHD65983.1"/>
    <property type="molecule type" value="Genomic_DNA"/>
</dbReference>
<gene>
    <name evidence="3" type="ORF">GCM10007350_27430</name>
</gene>
<feature type="signal peptide" evidence="1">
    <location>
        <begin position="1"/>
        <end position="22"/>
    </location>
</feature>
<dbReference type="InterPro" id="IPR002509">
    <property type="entry name" value="NODB_dom"/>
</dbReference>
<evidence type="ECO:0000259" key="2">
    <source>
        <dbReference type="PROSITE" id="PS51677"/>
    </source>
</evidence>
<evidence type="ECO:0000313" key="3">
    <source>
        <dbReference type="EMBL" id="GHD65983.1"/>
    </source>
</evidence>
<dbReference type="InterPro" id="IPR050248">
    <property type="entry name" value="Polysacc_deacetylase_ArnD"/>
</dbReference>
<dbReference type="Gene3D" id="3.20.20.370">
    <property type="entry name" value="Glycoside hydrolase/deacetylase"/>
    <property type="match status" value="1"/>
</dbReference>
<dbReference type="Proteomes" id="UP000604737">
    <property type="component" value="Unassembled WGS sequence"/>
</dbReference>
<name>A0ABQ3H1Q0_9NEIS</name>
<feature type="chain" id="PRO_5047045572" description="NodB homology domain-containing protein" evidence="1">
    <location>
        <begin position="23"/>
        <end position="271"/>
    </location>
</feature>
<dbReference type="PROSITE" id="PS51677">
    <property type="entry name" value="NODB"/>
    <property type="match status" value="1"/>
</dbReference>
<reference evidence="4" key="1">
    <citation type="journal article" date="2019" name="Int. J. Syst. Evol. Microbiol.">
        <title>The Global Catalogue of Microorganisms (GCM) 10K type strain sequencing project: providing services to taxonomists for standard genome sequencing and annotation.</title>
        <authorList>
            <consortium name="The Broad Institute Genomics Platform"/>
            <consortium name="The Broad Institute Genome Sequencing Center for Infectious Disease"/>
            <person name="Wu L."/>
            <person name="Ma J."/>
        </authorList>
    </citation>
    <scope>NUCLEOTIDE SEQUENCE [LARGE SCALE GENOMIC DNA]</scope>
    <source>
        <strain evidence="4">KCTC 23701</strain>
    </source>
</reference>
<protein>
    <recommendedName>
        <fullName evidence="2">NodB homology domain-containing protein</fullName>
    </recommendedName>
</protein>
<dbReference type="Pfam" id="PF01522">
    <property type="entry name" value="Polysacc_deac_1"/>
    <property type="match status" value="1"/>
</dbReference>
<keyword evidence="4" id="KW-1185">Reference proteome</keyword>
<dbReference type="CDD" id="cd10917">
    <property type="entry name" value="CE4_NodB_like_6s_7s"/>
    <property type="match status" value="1"/>
</dbReference>
<evidence type="ECO:0000256" key="1">
    <source>
        <dbReference type="SAM" id="SignalP"/>
    </source>
</evidence>
<accession>A0ABQ3H1Q0</accession>
<organism evidence="3 4">
    <name type="scientific">Jeongeupia chitinilytica</name>
    <dbReference type="NCBI Taxonomy" id="1041641"/>
    <lineage>
        <taxon>Bacteria</taxon>
        <taxon>Pseudomonadati</taxon>
        <taxon>Pseudomonadota</taxon>
        <taxon>Betaproteobacteria</taxon>
        <taxon>Neisseriales</taxon>
        <taxon>Chitinibacteraceae</taxon>
        <taxon>Jeongeupia</taxon>
    </lineage>
</organism>
<dbReference type="SUPFAM" id="SSF88713">
    <property type="entry name" value="Glycoside hydrolase/deacetylase"/>
    <property type="match status" value="1"/>
</dbReference>
<sequence>MKSIVHVWMVMLMMLCTGMAGAADKVQKIRTPYLEGWEQVPLEVMERQAAAFPGTYWLEGPGLRKQIALTFDDGPSANTPELLKVLKKHGVHATFFWLGAQVEKNPDIARDVAAQGHTIANHSYSHPYSSKLIPAVFWRDQVDRTQQIMQQTLGFAPTLFRPPYGDISDAEVRWLQERNMKVISWSIDTRDWWVAWKKGDPVEIEKMVTDYLHPEAIVLMHDGGGVRDRTIAVVDAMIPKLKAQGYALVTVDALLGVPGKQVLAPAAVSAK</sequence>
<proteinExistence type="predicted"/>
<dbReference type="RefSeq" id="WP_189461464.1">
    <property type="nucleotide sequence ID" value="NZ_BMYO01000007.1"/>
</dbReference>
<dbReference type="InterPro" id="IPR011330">
    <property type="entry name" value="Glyco_hydro/deAcase_b/a-brl"/>
</dbReference>
<comment type="caution">
    <text evidence="3">The sequence shown here is derived from an EMBL/GenBank/DDBJ whole genome shotgun (WGS) entry which is preliminary data.</text>
</comment>
<dbReference type="PANTHER" id="PTHR10587">
    <property type="entry name" value="GLYCOSYL TRANSFERASE-RELATED"/>
    <property type="match status" value="1"/>
</dbReference>
<evidence type="ECO:0000313" key="4">
    <source>
        <dbReference type="Proteomes" id="UP000604737"/>
    </source>
</evidence>